<dbReference type="EMBL" id="CP103305">
    <property type="protein sequence ID" value="UVS70611.1"/>
    <property type="molecule type" value="Genomic_DNA"/>
</dbReference>
<dbReference type="GO" id="GO:0001731">
    <property type="term" value="P:formation of translation preinitiation complex"/>
    <property type="evidence" value="ECO:0007669"/>
    <property type="project" value="TreeGrafter"/>
</dbReference>
<dbReference type="Pfam" id="PF01472">
    <property type="entry name" value="PUA"/>
    <property type="match status" value="1"/>
</dbReference>
<dbReference type="SUPFAM" id="SSF88697">
    <property type="entry name" value="PUA domain-like"/>
    <property type="match status" value="1"/>
</dbReference>
<accession>A0A977NNJ6</accession>
<gene>
    <name evidence="2" type="ORF">NWT39_02605</name>
</gene>
<reference evidence="2" key="1">
    <citation type="submission" date="2022-08" db="EMBL/GenBank/DDBJ databases">
        <title>Dynamic responses of ammonia-oxidizing microbial communities induced by reactive oxygen species (ROS) in fluctuating redox aquifers.</title>
        <authorList>
            <person name="Wang P."/>
            <person name="Wang H."/>
        </authorList>
    </citation>
    <scope>NUCLEOTIDE SEQUENCE</scope>
    <source>
        <strain evidence="2">PLX03</strain>
    </source>
</reference>
<dbReference type="Proteomes" id="UP001059771">
    <property type="component" value="Chromosome"/>
</dbReference>
<evidence type="ECO:0000259" key="1">
    <source>
        <dbReference type="SMART" id="SM00359"/>
    </source>
</evidence>
<dbReference type="InterPro" id="IPR022430">
    <property type="entry name" value="CHP03684"/>
</dbReference>
<dbReference type="InterPro" id="IPR002478">
    <property type="entry name" value="PUA"/>
</dbReference>
<dbReference type="Gene3D" id="2.30.130.10">
    <property type="entry name" value="PUA domain"/>
    <property type="match status" value="1"/>
</dbReference>
<dbReference type="InterPro" id="IPR004521">
    <property type="entry name" value="Uncharacterised_CHP00451"/>
</dbReference>
<dbReference type="InterPro" id="IPR036974">
    <property type="entry name" value="PUA_sf"/>
</dbReference>
<dbReference type="CDD" id="cd21154">
    <property type="entry name" value="PUA_MJ1432-like"/>
    <property type="match status" value="1"/>
</dbReference>
<dbReference type="InterPro" id="IPR015947">
    <property type="entry name" value="PUA-like_sf"/>
</dbReference>
<feature type="domain" description="PUA" evidence="1">
    <location>
        <begin position="72"/>
        <end position="146"/>
    </location>
</feature>
<dbReference type="InterPro" id="IPR016437">
    <property type="entry name" value="MCT-1/Tma20"/>
</dbReference>
<dbReference type="Gene3D" id="3.10.450.120">
    <property type="entry name" value="Pre-PUA domain, domain 1"/>
    <property type="match status" value="1"/>
</dbReference>
<dbReference type="GeneID" id="74945792"/>
<dbReference type="RefSeq" id="WP_227717533.1">
    <property type="nucleotide sequence ID" value="NZ_CP103305.1"/>
</dbReference>
<dbReference type="GO" id="GO:0003723">
    <property type="term" value="F:RNA binding"/>
    <property type="evidence" value="ECO:0007669"/>
    <property type="project" value="InterPro"/>
</dbReference>
<sequence length="156" mass="17342">MSVLSKSETSDLVDKMKARWPAGTIPKVKTFKVYEVDESKHLLVSDEITCVQVKDYVIPFLAGKPETLAQFPSVRVDMGAVKFVCNGAKVLRPGIVEFGSFKKGDIVTVQDQTHGKMLAVGIALEDSETAKTMQKGYVVDNLHYISDKIWEAYKEI</sequence>
<protein>
    <recommendedName>
        <fullName evidence="1">PUA domain-containing protein</fullName>
    </recommendedName>
</protein>
<dbReference type="AlphaFoldDB" id="A0A977NNJ6"/>
<evidence type="ECO:0000313" key="2">
    <source>
        <dbReference type="EMBL" id="UVS70611.1"/>
    </source>
</evidence>
<dbReference type="PANTHER" id="PTHR22798">
    <property type="entry name" value="MCT-1 PROTEIN"/>
    <property type="match status" value="1"/>
</dbReference>
<organism evidence="2">
    <name type="scientific">Nitrososphaera viennensis</name>
    <dbReference type="NCBI Taxonomy" id="1034015"/>
    <lineage>
        <taxon>Archaea</taxon>
        <taxon>Nitrososphaerota</taxon>
        <taxon>Nitrososphaeria</taxon>
        <taxon>Nitrososphaerales</taxon>
        <taxon>Nitrososphaeraceae</taxon>
        <taxon>Nitrososphaera</taxon>
    </lineage>
</organism>
<dbReference type="PROSITE" id="PS50890">
    <property type="entry name" value="PUA"/>
    <property type="match status" value="1"/>
</dbReference>
<dbReference type="NCBIfam" id="TIGR00451">
    <property type="entry name" value="unchar_dom_2"/>
    <property type="match status" value="1"/>
</dbReference>
<dbReference type="SMART" id="SM00359">
    <property type="entry name" value="PUA"/>
    <property type="match status" value="1"/>
</dbReference>
<name>A0A977NNJ6_9ARCH</name>
<dbReference type="PANTHER" id="PTHR22798:SF0">
    <property type="entry name" value="MALIGNANT T-CELL-AMPLIFIED SEQUENCE 1"/>
    <property type="match status" value="1"/>
</dbReference>
<dbReference type="PIRSF" id="PIRSF005067">
    <property type="entry name" value="Tma_RNA-bind_prd"/>
    <property type="match status" value="1"/>
</dbReference>
<dbReference type="NCBIfam" id="TIGR03684">
    <property type="entry name" value="arCOG00985"/>
    <property type="match status" value="1"/>
</dbReference>
<proteinExistence type="predicted"/>